<evidence type="ECO:0000313" key="5">
    <source>
        <dbReference type="EMBL" id="MDQ0115777.1"/>
    </source>
</evidence>
<gene>
    <name evidence="5" type="ORF">J2T15_005244</name>
</gene>
<name>A0ABT9U811_PAEHA</name>
<accession>A0ABT9U811</accession>
<keyword evidence="4" id="KW-0812">Transmembrane</keyword>
<evidence type="ECO:0000256" key="3">
    <source>
        <dbReference type="SAM" id="MobiDB-lite"/>
    </source>
</evidence>
<comment type="similarity">
    <text evidence="1">Belongs to the GerABKA family.</text>
</comment>
<dbReference type="PANTHER" id="PTHR22550:SF5">
    <property type="entry name" value="LEUCINE ZIPPER PROTEIN 4"/>
    <property type="match status" value="1"/>
</dbReference>
<sequence length="506" mass="56802">MERQNGPVKDSANLNNDTRKTIAEVFRLARKSSDFHQFSPFEGDDTVRIQISYYQSLVDHMKINRFLVSEIQKNIEQLKDPEDIKNVIPLDDVKVTHDADEVEKKLIKGYAVIQLNEAEHEFILVNVNQAGLGHRQSNETENEFSVVGPKVGFVENIDLNIHLLRQQIAVPELVIEEITVGSLSNTKVMIVYLDGVTNDQHVQTARQRLKAIHLDVVFDSSLLDQIISDNSNSPFPLFLSTERVDRVIYAVTSGQVAVFADGSPYFITGPSTFLDFFISPEDYYLPWVLGSFFRIIRIISIFFSIFAAPLYVAVLTYHFEVLPETLIEPLIISRNQVPFPPVIEAVFLELTIELLREAGARLPTKIGQTLGIVGGIVIGQATVHAALTSNILLIIVALSALASFTTPIFKMANTIRLLRFPFILLAGIWGGLGLVAGFLILAGHLLRLKSLGTPYLVPIFPFRTGNFADSVIRASFQYTTNRSKFLKPKSDKRYRPKEDKEDIDNE</sequence>
<evidence type="ECO:0000256" key="2">
    <source>
        <dbReference type="ARBA" id="ARBA00023136"/>
    </source>
</evidence>
<comment type="caution">
    <text evidence="5">The sequence shown here is derived from an EMBL/GenBank/DDBJ whole genome shotgun (WGS) entry which is preliminary data.</text>
</comment>
<organism evidence="5 6">
    <name type="scientific">Paenibacillus harenae</name>
    <dbReference type="NCBI Taxonomy" id="306543"/>
    <lineage>
        <taxon>Bacteria</taxon>
        <taxon>Bacillati</taxon>
        <taxon>Bacillota</taxon>
        <taxon>Bacilli</taxon>
        <taxon>Bacillales</taxon>
        <taxon>Paenibacillaceae</taxon>
        <taxon>Paenibacillus</taxon>
    </lineage>
</organism>
<dbReference type="RefSeq" id="WP_373459739.1">
    <property type="nucleotide sequence ID" value="NZ_JAUSSU010000012.1"/>
</dbReference>
<evidence type="ECO:0000256" key="1">
    <source>
        <dbReference type="ARBA" id="ARBA00005278"/>
    </source>
</evidence>
<dbReference type="EMBL" id="JAUSSU010000012">
    <property type="protein sequence ID" value="MDQ0115777.1"/>
    <property type="molecule type" value="Genomic_DNA"/>
</dbReference>
<feature type="transmembrane region" description="Helical" evidence="4">
    <location>
        <begin position="421"/>
        <end position="446"/>
    </location>
</feature>
<feature type="compositionally biased region" description="Basic and acidic residues" evidence="3">
    <location>
        <begin position="488"/>
        <end position="500"/>
    </location>
</feature>
<evidence type="ECO:0000256" key="4">
    <source>
        <dbReference type="SAM" id="Phobius"/>
    </source>
</evidence>
<dbReference type="Proteomes" id="UP001229346">
    <property type="component" value="Unassembled WGS sequence"/>
</dbReference>
<keyword evidence="4" id="KW-1133">Transmembrane helix</keyword>
<protein>
    <recommendedName>
        <fullName evidence="7">Spore germination protein</fullName>
    </recommendedName>
</protein>
<keyword evidence="2 4" id="KW-0472">Membrane</keyword>
<feature type="transmembrane region" description="Helical" evidence="4">
    <location>
        <begin position="367"/>
        <end position="385"/>
    </location>
</feature>
<feature type="transmembrane region" description="Helical" evidence="4">
    <location>
        <begin position="391"/>
        <end position="409"/>
    </location>
</feature>
<feature type="region of interest" description="Disordered" evidence="3">
    <location>
        <begin position="487"/>
        <end position="506"/>
    </location>
</feature>
<dbReference type="InterPro" id="IPR004995">
    <property type="entry name" value="Spore_Ger"/>
</dbReference>
<proteinExistence type="inferred from homology"/>
<keyword evidence="6" id="KW-1185">Reference proteome</keyword>
<dbReference type="InterPro" id="IPR050768">
    <property type="entry name" value="UPF0353/GerABKA_families"/>
</dbReference>
<reference evidence="5 6" key="1">
    <citation type="submission" date="2023-07" db="EMBL/GenBank/DDBJ databases">
        <title>Sorghum-associated microbial communities from plants grown in Nebraska, USA.</title>
        <authorList>
            <person name="Schachtman D."/>
        </authorList>
    </citation>
    <scope>NUCLEOTIDE SEQUENCE [LARGE SCALE GENOMIC DNA]</scope>
    <source>
        <strain evidence="5 6">CC482</strain>
    </source>
</reference>
<dbReference type="Pfam" id="PF03323">
    <property type="entry name" value="GerA"/>
    <property type="match status" value="1"/>
</dbReference>
<dbReference type="PIRSF" id="PIRSF005690">
    <property type="entry name" value="GerBA"/>
    <property type="match status" value="1"/>
</dbReference>
<evidence type="ECO:0008006" key="7">
    <source>
        <dbReference type="Google" id="ProtNLM"/>
    </source>
</evidence>
<dbReference type="PANTHER" id="PTHR22550">
    <property type="entry name" value="SPORE GERMINATION PROTEIN"/>
    <property type="match status" value="1"/>
</dbReference>
<feature type="transmembrane region" description="Helical" evidence="4">
    <location>
        <begin position="295"/>
        <end position="317"/>
    </location>
</feature>
<evidence type="ECO:0000313" key="6">
    <source>
        <dbReference type="Proteomes" id="UP001229346"/>
    </source>
</evidence>